<proteinExistence type="inferred from homology"/>
<dbReference type="Gene3D" id="1.10.630.10">
    <property type="entry name" value="Cytochrome P450"/>
    <property type="match status" value="1"/>
</dbReference>
<evidence type="ECO:0000313" key="14">
    <source>
        <dbReference type="Proteomes" id="UP000825729"/>
    </source>
</evidence>
<keyword evidence="7 11" id="KW-0560">Oxidoreductase</keyword>
<keyword evidence="8 10" id="KW-0408">Iron</keyword>
<evidence type="ECO:0000256" key="1">
    <source>
        <dbReference type="ARBA" id="ARBA00001971"/>
    </source>
</evidence>
<dbReference type="Proteomes" id="UP000825729">
    <property type="component" value="Unassembled WGS sequence"/>
</dbReference>
<dbReference type="SUPFAM" id="SSF48264">
    <property type="entry name" value="Cytochrome P450"/>
    <property type="match status" value="1"/>
</dbReference>
<dbReference type="PANTHER" id="PTHR47947">
    <property type="entry name" value="CYTOCHROME P450 82C3-RELATED"/>
    <property type="match status" value="1"/>
</dbReference>
<evidence type="ECO:0000256" key="5">
    <source>
        <dbReference type="ARBA" id="ARBA00022723"/>
    </source>
</evidence>
<comment type="cofactor">
    <cofactor evidence="1 10">
        <name>heme</name>
        <dbReference type="ChEBI" id="CHEBI:30413"/>
    </cofactor>
</comment>
<keyword evidence="3 10" id="KW-0349">Heme</keyword>
<dbReference type="AlphaFoldDB" id="A0AAV7DVV5"/>
<evidence type="ECO:0000256" key="7">
    <source>
        <dbReference type="ARBA" id="ARBA00023002"/>
    </source>
</evidence>
<organism evidence="13 14">
    <name type="scientific">Aristolochia fimbriata</name>
    <name type="common">White veined hardy Dutchman's pipe vine</name>
    <dbReference type="NCBI Taxonomy" id="158543"/>
    <lineage>
        <taxon>Eukaryota</taxon>
        <taxon>Viridiplantae</taxon>
        <taxon>Streptophyta</taxon>
        <taxon>Embryophyta</taxon>
        <taxon>Tracheophyta</taxon>
        <taxon>Spermatophyta</taxon>
        <taxon>Magnoliopsida</taxon>
        <taxon>Magnoliidae</taxon>
        <taxon>Piperales</taxon>
        <taxon>Aristolochiaceae</taxon>
        <taxon>Aristolochia</taxon>
    </lineage>
</organism>
<gene>
    <name evidence="13" type="ORF">H6P81_020903</name>
</gene>
<accession>A0AAV7DVV5</accession>
<comment type="subcellular location">
    <subcellularLocation>
        <location evidence="2">Membrane</location>
    </subcellularLocation>
</comment>
<evidence type="ECO:0000256" key="3">
    <source>
        <dbReference type="ARBA" id="ARBA00022617"/>
    </source>
</evidence>
<evidence type="ECO:0000256" key="2">
    <source>
        <dbReference type="ARBA" id="ARBA00004370"/>
    </source>
</evidence>
<evidence type="ECO:0000256" key="9">
    <source>
        <dbReference type="ARBA" id="ARBA00023136"/>
    </source>
</evidence>
<comment type="caution">
    <text evidence="13">The sequence shown here is derived from an EMBL/GenBank/DDBJ whole genome shotgun (WGS) entry which is preliminary data.</text>
</comment>
<dbReference type="InterPro" id="IPR017972">
    <property type="entry name" value="Cyt_P450_CS"/>
</dbReference>
<dbReference type="GO" id="GO:0004497">
    <property type="term" value="F:monooxygenase activity"/>
    <property type="evidence" value="ECO:0007669"/>
    <property type="project" value="UniProtKB-KW"/>
</dbReference>
<keyword evidence="6 12" id="KW-1133">Transmembrane helix</keyword>
<reference evidence="13 14" key="1">
    <citation type="submission" date="2021-07" db="EMBL/GenBank/DDBJ databases">
        <title>The Aristolochia fimbriata genome: insights into angiosperm evolution, floral development and chemical biosynthesis.</title>
        <authorList>
            <person name="Jiao Y."/>
        </authorList>
    </citation>
    <scope>NUCLEOTIDE SEQUENCE [LARGE SCALE GENOMIC DNA]</scope>
    <source>
        <strain evidence="13">IBCAS-2021</strain>
        <tissue evidence="13">Leaf</tissue>
    </source>
</reference>
<sequence length="539" mass="60716">MEIESSILGYNLLVALVLLASALWKYYYYLFQNPPTAAVPTPPEVPGRLPFLGHIHRLADNRVPLSRTLAEFADKHGPLVAFRIGVRRAVVASTWETAKQCFTTNDMALASRPTTAAGKYLGFNYANFGFAPYGPYSREIRKIAVLELLSPRRLELLRHVRAAEVDLAMEDLYKLIPAAGKDDEIEVDLKQWFGDLAFNNIVMSVVGKRYYGANVTEDAEEVNKFRRALLDLFFLGGNPVPSDAVPMLEWFDIGGRIRAMKKTAKDLDALASIWLKEHREIRRQLSQDHDDHNHAVPDRDFLDIMLTKMDKSQFVDHDLDTVIKATCVTMILAGTDTTSIALTWALSLLLNNPHVLKKAQEELDTEIGKDRDANESDIKNLPYLRAIIKETMRLHPSSHITGLHLATEDCSVDGYRIPAGTVVLANIWKIQRDPRIWPDPLEFVPERFLTGVNADMDLKGTHFELMPFSAGRRMCPGGPFALQILHLALARLLHEFDVRKPGDEPIDMTESPGITNPKATPLRVLLSPRLPRNMINMQK</sequence>
<evidence type="ECO:0000256" key="6">
    <source>
        <dbReference type="ARBA" id="ARBA00022989"/>
    </source>
</evidence>
<keyword evidence="14" id="KW-1185">Reference proteome</keyword>
<evidence type="ECO:0000256" key="11">
    <source>
        <dbReference type="RuleBase" id="RU000461"/>
    </source>
</evidence>
<dbReference type="PANTHER" id="PTHR47947:SF26">
    <property type="entry name" value="CYTOCHROME P450"/>
    <property type="match status" value="1"/>
</dbReference>
<dbReference type="GO" id="GO:0020037">
    <property type="term" value="F:heme binding"/>
    <property type="evidence" value="ECO:0007669"/>
    <property type="project" value="InterPro"/>
</dbReference>
<dbReference type="InterPro" id="IPR050651">
    <property type="entry name" value="Plant_Cytochrome_P450_Monoox"/>
</dbReference>
<keyword evidence="4 12" id="KW-0812">Transmembrane</keyword>
<dbReference type="GO" id="GO:0016020">
    <property type="term" value="C:membrane"/>
    <property type="evidence" value="ECO:0007669"/>
    <property type="project" value="UniProtKB-SubCell"/>
</dbReference>
<dbReference type="FunFam" id="1.10.630.10:FF:000026">
    <property type="entry name" value="Cytochrome P450 82C4"/>
    <property type="match status" value="1"/>
</dbReference>
<dbReference type="EMBL" id="JAINDJ010000008">
    <property type="protein sequence ID" value="KAG9440738.1"/>
    <property type="molecule type" value="Genomic_DNA"/>
</dbReference>
<evidence type="ECO:0008006" key="15">
    <source>
        <dbReference type="Google" id="ProtNLM"/>
    </source>
</evidence>
<evidence type="ECO:0000256" key="8">
    <source>
        <dbReference type="ARBA" id="ARBA00023004"/>
    </source>
</evidence>
<dbReference type="InterPro" id="IPR001128">
    <property type="entry name" value="Cyt_P450"/>
</dbReference>
<keyword evidence="11" id="KW-0503">Monooxygenase</keyword>
<evidence type="ECO:0000256" key="4">
    <source>
        <dbReference type="ARBA" id="ARBA00022692"/>
    </source>
</evidence>
<evidence type="ECO:0000256" key="10">
    <source>
        <dbReference type="PIRSR" id="PIRSR602401-1"/>
    </source>
</evidence>
<evidence type="ECO:0000313" key="13">
    <source>
        <dbReference type="EMBL" id="KAG9440738.1"/>
    </source>
</evidence>
<feature type="transmembrane region" description="Helical" evidence="12">
    <location>
        <begin position="7"/>
        <end position="27"/>
    </location>
</feature>
<keyword evidence="9 12" id="KW-0472">Membrane</keyword>
<keyword evidence="5 10" id="KW-0479">Metal-binding</keyword>
<dbReference type="GO" id="GO:0005506">
    <property type="term" value="F:iron ion binding"/>
    <property type="evidence" value="ECO:0007669"/>
    <property type="project" value="InterPro"/>
</dbReference>
<dbReference type="PROSITE" id="PS00086">
    <property type="entry name" value="CYTOCHROME_P450"/>
    <property type="match status" value="1"/>
</dbReference>
<dbReference type="PRINTS" id="PR00463">
    <property type="entry name" value="EP450I"/>
</dbReference>
<name>A0AAV7DVV5_ARIFI</name>
<comment type="similarity">
    <text evidence="11">Belongs to the cytochrome P450 family.</text>
</comment>
<feature type="binding site" description="axial binding residue" evidence="10">
    <location>
        <position position="475"/>
    </location>
    <ligand>
        <name>heme</name>
        <dbReference type="ChEBI" id="CHEBI:30413"/>
    </ligand>
    <ligandPart>
        <name>Fe</name>
        <dbReference type="ChEBI" id="CHEBI:18248"/>
    </ligandPart>
</feature>
<dbReference type="Pfam" id="PF00067">
    <property type="entry name" value="p450"/>
    <property type="match status" value="1"/>
</dbReference>
<evidence type="ECO:0000256" key="12">
    <source>
        <dbReference type="SAM" id="Phobius"/>
    </source>
</evidence>
<protein>
    <recommendedName>
        <fullName evidence="15">Cytochrome P450</fullName>
    </recommendedName>
</protein>
<dbReference type="GO" id="GO:0016705">
    <property type="term" value="F:oxidoreductase activity, acting on paired donors, with incorporation or reduction of molecular oxygen"/>
    <property type="evidence" value="ECO:0007669"/>
    <property type="project" value="InterPro"/>
</dbReference>
<dbReference type="PRINTS" id="PR00385">
    <property type="entry name" value="P450"/>
</dbReference>
<dbReference type="InterPro" id="IPR036396">
    <property type="entry name" value="Cyt_P450_sf"/>
</dbReference>
<dbReference type="InterPro" id="IPR002401">
    <property type="entry name" value="Cyt_P450_E_grp-I"/>
</dbReference>